<gene>
    <name evidence="2" type="ORF">Hypma_004625</name>
</gene>
<sequence>MSTFTILLANSFVTGMHRRLASVLALRSCCILRYPPEVQHMVEKQSHDEQLAFRPEGKNDCGPLANDSGGSTSRPKDTLFPHCDGSRPICNRATPSTSSTLLLQGTPGTTLHP</sequence>
<proteinExistence type="predicted"/>
<name>A0A369JZE5_HYPMA</name>
<accession>A0A369JZE5</accession>
<feature type="compositionally biased region" description="Low complexity" evidence="1">
    <location>
        <begin position="94"/>
        <end position="113"/>
    </location>
</feature>
<reference evidence="2" key="1">
    <citation type="submission" date="2018-04" db="EMBL/GenBank/DDBJ databases">
        <title>Whole genome sequencing of Hypsizygus marmoreus.</title>
        <authorList>
            <person name="Choi I.-G."/>
            <person name="Min B."/>
            <person name="Kim J.-G."/>
            <person name="Kim S."/>
            <person name="Oh Y.-L."/>
            <person name="Kong W.-S."/>
            <person name="Park H."/>
            <person name="Jeong J."/>
            <person name="Song E.-S."/>
        </authorList>
    </citation>
    <scope>NUCLEOTIDE SEQUENCE [LARGE SCALE GENOMIC DNA]</scope>
    <source>
        <strain evidence="2">51987-8</strain>
    </source>
</reference>
<keyword evidence="3" id="KW-1185">Reference proteome</keyword>
<evidence type="ECO:0000256" key="1">
    <source>
        <dbReference type="SAM" id="MobiDB-lite"/>
    </source>
</evidence>
<organism evidence="2 3">
    <name type="scientific">Hypsizygus marmoreus</name>
    <name type="common">White beech mushroom</name>
    <name type="synonym">Agaricus marmoreus</name>
    <dbReference type="NCBI Taxonomy" id="39966"/>
    <lineage>
        <taxon>Eukaryota</taxon>
        <taxon>Fungi</taxon>
        <taxon>Dikarya</taxon>
        <taxon>Basidiomycota</taxon>
        <taxon>Agaricomycotina</taxon>
        <taxon>Agaricomycetes</taxon>
        <taxon>Agaricomycetidae</taxon>
        <taxon>Agaricales</taxon>
        <taxon>Tricholomatineae</taxon>
        <taxon>Lyophyllaceae</taxon>
        <taxon>Hypsizygus</taxon>
    </lineage>
</organism>
<comment type="caution">
    <text evidence="2">The sequence shown here is derived from an EMBL/GenBank/DDBJ whole genome shotgun (WGS) entry which is preliminary data.</text>
</comment>
<protein>
    <submittedName>
        <fullName evidence="2">Uncharacterized protein</fullName>
    </submittedName>
</protein>
<dbReference type="Proteomes" id="UP000076154">
    <property type="component" value="Unassembled WGS sequence"/>
</dbReference>
<dbReference type="AlphaFoldDB" id="A0A369JZE5"/>
<feature type="region of interest" description="Disordered" evidence="1">
    <location>
        <begin position="43"/>
        <end position="113"/>
    </location>
</feature>
<dbReference type="EMBL" id="LUEZ02000018">
    <property type="protein sequence ID" value="RDB27108.1"/>
    <property type="molecule type" value="Genomic_DNA"/>
</dbReference>
<evidence type="ECO:0000313" key="3">
    <source>
        <dbReference type="Proteomes" id="UP000076154"/>
    </source>
</evidence>
<feature type="compositionally biased region" description="Basic and acidic residues" evidence="1">
    <location>
        <begin position="43"/>
        <end position="59"/>
    </location>
</feature>
<evidence type="ECO:0000313" key="2">
    <source>
        <dbReference type="EMBL" id="RDB27108.1"/>
    </source>
</evidence>
<dbReference type="InParanoid" id="A0A369JZE5"/>